<evidence type="ECO:0000256" key="3">
    <source>
        <dbReference type="HAMAP-Rule" id="MF_01660"/>
    </source>
</evidence>
<dbReference type="InterPro" id="IPR029058">
    <property type="entry name" value="AB_hydrolase_fold"/>
</dbReference>
<dbReference type="Pfam" id="PF00561">
    <property type="entry name" value="Abhydrolase_1"/>
    <property type="match status" value="1"/>
</dbReference>
<comment type="pathway">
    <text evidence="3">Quinol/quinone metabolism; menaquinone biosynthesis.</text>
</comment>
<evidence type="ECO:0000256" key="1">
    <source>
        <dbReference type="ARBA" id="ARBA00022428"/>
    </source>
</evidence>
<gene>
    <name evidence="3 5" type="primary">menH</name>
    <name evidence="5" type="ORF">ACFPRA_13665</name>
</gene>
<reference evidence="6" key="1">
    <citation type="journal article" date="2019" name="Int. J. Syst. Evol. Microbiol.">
        <title>The Global Catalogue of Microorganisms (GCM) 10K type strain sequencing project: providing services to taxonomists for standard genome sequencing and annotation.</title>
        <authorList>
            <consortium name="The Broad Institute Genomics Platform"/>
            <consortium name="The Broad Institute Genome Sequencing Center for Infectious Disease"/>
            <person name="Wu L."/>
            <person name="Ma J."/>
        </authorList>
    </citation>
    <scope>NUCLEOTIDE SEQUENCE [LARGE SCALE GENOMIC DNA]</scope>
    <source>
        <strain evidence="6">CGMCC 4.1434</strain>
    </source>
</reference>
<comment type="subunit">
    <text evidence="3">Monomer.</text>
</comment>
<comment type="pathway">
    <text evidence="3">Quinol/quinone metabolism; 1,4-dihydroxy-2-naphthoate biosynthesis; 1,4-dihydroxy-2-naphthoate from chorismate: step 3/7.</text>
</comment>
<protein>
    <recommendedName>
        <fullName evidence="3">Putative 2-succinyl-6-hydroxy-2,4-cyclohexadiene-1-carboxylate synthase</fullName>
        <shortName evidence="3">SHCHC synthase</shortName>
        <ecNumber evidence="3">4.2.99.20</ecNumber>
    </recommendedName>
</protein>
<dbReference type="PANTHER" id="PTHR42916:SF1">
    <property type="entry name" value="PROTEIN PHYLLO, CHLOROPLASTIC"/>
    <property type="match status" value="1"/>
</dbReference>
<keyword evidence="2 3" id="KW-0456">Lyase</keyword>
<dbReference type="NCBIfam" id="TIGR03695">
    <property type="entry name" value="menH_SHCHC"/>
    <property type="match status" value="1"/>
</dbReference>
<evidence type="ECO:0000313" key="5">
    <source>
        <dbReference type="EMBL" id="MFC5589948.1"/>
    </source>
</evidence>
<evidence type="ECO:0000256" key="2">
    <source>
        <dbReference type="ARBA" id="ARBA00023239"/>
    </source>
</evidence>
<dbReference type="SUPFAM" id="SSF53474">
    <property type="entry name" value="alpha/beta-Hydrolases"/>
    <property type="match status" value="1"/>
</dbReference>
<dbReference type="Proteomes" id="UP001596109">
    <property type="component" value="Unassembled WGS sequence"/>
</dbReference>
<dbReference type="EMBL" id="JBHSNO010000006">
    <property type="protein sequence ID" value="MFC5589948.1"/>
    <property type="molecule type" value="Genomic_DNA"/>
</dbReference>
<dbReference type="GO" id="GO:0070205">
    <property type="term" value="F:2-succinyl-6-hydroxy-2,4-cyclohexadiene-1-carboxylate synthase activity"/>
    <property type="evidence" value="ECO:0007669"/>
    <property type="project" value="UniProtKB-EC"/>
</dbReference>
<dbReference type="InterPro" id="IPR000073">
    <property type="entry name" value="AB_hydrolase_1"/>
</dbReference>
<dbReference type="PANTHER" id="PTHR42916">
    <property type="entry name" value="2-SUCCINYL-5-ENOLPYRUVYL-6-HYDROXY-3-CYCLOHEXENE-1-CARBOXYLATE SYNTHASE"/>
    <property type="match status" value="1"/>
</dbReference>
<feature type="domain" description="AB hydrolase-1" evidence="4">
    <location>
        <begin position="24"/>
        <end position="260"/>
    </location>
</feature>
<dbReference type="HAMAP" id="MF_01660">
    <property type="entry name" value="MenH"/>
    <property type="match status" value="1"/>
</dbReference>
<dbReference type="Gene3D" id="3.40.50.1820">
    <property type="entry name" value="alpha/beta hydrolase"/>
    <property type="match status" value="1"/>
</dbReference>
<comment type="catalytic activity">
    <reaction evidence="3">
        <text>5-enolpyruvoyl-6-hydroxy-2-succinyl-cyclohex-3-ene-1-carboxylate = (1R,6R)-6-hydroxy-2-succinyl-cyclohexa-2,4-diene-1-carboxylate + pyruvate</text>
        <dbReference type="Rhea" id="RHEA:25597"/>
        <dbReference type="ChEBI" id="CHEBI:15361"/>
        <dbReference type="ChEBI" id="CHEBI:58689"/>
        <dbReference type="ChEBI" id="CHEBI:58818"/>
        <dbReference type="EC" id="4.2.99.20"/>
    </reaction>
</comment>
<comment type="caution">
    <text evidence="5">The sequence shown here is derived from an EMBL/GenBank/DDBJ whole genome shotgun (WGS) entry which is preliminary data.</text>
</comment>
<evidence type="ECO:0000313" key="6">
    <source>
        <dbReference type="Proteomes" id="UP001596109"/>
    </source>
</evidence>
<comment type="similarity">
    <text evidence="3">Belongs to the AB hydrolase superfamily. MenH family.</text>
</comment>
<dbReference type="PRINTS" id="PR00111">
    <property type="entry name" value="ABHYDROLASE"/>
</dbReference>
<keyword evidence="1 3" id="KW-0474">Menaquinone biosynthesis</keyword>
<dbReference type="RefSeq" id="WP_381435616.1">
    <property type="nucleotide sequence ID" value="NZ_JBHSNO010000006.1"/>
</dbReference>
<dbReference type="EC" id="4.2.99.20" evidence="3"/>
<accession>A0ABW0TNI5</accession>
<comment type="function">
    <text evidence="3">Catalyzes a proton abstraction reaction that results in 2,5-elimination of pyruvate from 2-succinyl-5-enolpyruvyl-6-hydroxy-3-cyclohexene-1-carboxylate (SEPHCHC) and the formation of 2-succinyl-6-hydroxy-2,4-cyclohexadiene-1-carboxylate (SHCHC).</text>
</comment>
<keyword evidence="6" id="KW-1185">Reference proteome</keyword>
<name>A0ABW0TNI5_9BACL</name>
<sequence>MSEQFISIRGIDIHVAIRGEDHLPTVVLLHGFTGSTATWNEVSKRLTGVARTVAIDLTGHGKTTAPVETERYAMDQQVKDLEALFDHLGLRSFVLIGYSMGGRIALAYSILYPGRVSSLILESASPGLKTENERVERRQADQRLAEKLETDGLPAFVDFWENIPLFHTQKRLSVEVRQTIRQERLGQRATGLANSLRGIGTGSQPSYWSGLGTVHMPVMLLTGEYDAKFINISREMGEYFPTVRHETIPDAGHAIHVEKPDVFATMISEHLLQTKNGGGAV</sequence>
<evidence type="ECO:0000259" key="4">
    <source>
        <dbReference type="Pfam" id="PF00561"/>
    </source>
</evidence>
<proteinExistence type="inferred from homology"/>
<dbReference type="InterPro" id="IPR022485">
    <property type="entry name" value="SHCHC_synthase_MenH"/>
</dbReference>
<organism evidence="5 6">
    <name type="scientific">Sporosarcina soli</name>
    <dbReference type="NCBI Taxonomy" id="334736"/>
    <lineage>
        <taxon>Bacteria</taxon>
        <taxon>Bacillati</taxon>
        <taxon>Bacillota</taxon>
        <taxon>Bacilli</taxon>
        <taxon>Bacillales</taxon>
        <taxon>Caryophanaceae</taxon>
        <taxon>Sporosarcina</taxon>
    </lineage>
</organism>